<evidence type="ECO:0000313" key="1">
    <source>
        <dbReference type="EMBL" id="SUM43752.1"/>
    </source>
</evidence>
<dbReference type="Proteomes" id="UP000255549">
    <property type="component" value="Unassembled WGS sequence"/>
</dbReference>
<protein>
    <submittedName>
        <fullName evidence="1">YolD-like protein</fullName>
    </submittedName>
</protein>
<dbReference type="AlphaFoldDB" id="A0A380FYX8"/>
<organism evidence="1 2">
    <name type="scientific">Staphylococcus intermedius NCTC 11048</name>
    <dbReference type="NCBI Taxonomy" id="1141106"/>
    <lineage>
        <taxon>Bacteria</taxon>
        <taxon>Bacillati</taxon>
        <taxon>Bacillota</taxon>
        <taxon>Bacilli</taxon>
        <taxon>Bacillales</taxon>
        <taxon>Staphylococcaceae</taxon>
        <taxon>Staphylococcus</taxon>
        <taxon>Staphylococcus intermedius group</taxon>
    </lineage>
</organism>
<keyword evidence="2" id="KW-1185">Reference proteome</keyword>
<dbReference type="EMBL" id="UHDP01000001">
    <property type="protein sequence ID" value="SUM43752.1"/>
    <property type="molecule type" value="Genomic_DNA"/>
</dbReference>
<accession>A0A380FYX8</accession>
<name>A0A380FYX8_STAIN</name>
<sequence>MNIINPNLPEPYKYETDFRNIPREYLNPRIPQGRGIIKWQPFVICTNL</sequence>
<gene>
    <name evidence="1" type="ORF">NCTC11048_00121</name>
</gene>
<reference evidence="1 2" key="1">
    <citation type="submission" date="2018-06" db="EMBL/GenBank/DDBJ databases">
        <authorList>
            <consortium name="Pathogen Informatics"/>
            <person name="Doyle S."/>
        </authorList>
    </citation>
    <scope>NUCLEOTIDE SEQUENCE [LARGE SCALE GENOMIC DNA]</scope>
    <source>
        <strain evidence="2">NCTC 11048</strain>
    </source>
</reference>
<proteinExistence type="predicted"/>
<evidence type="ECO:0000313" key="2">
    <source>
        <dbReference type="Proteomes" id="UP000255549"/>
    </source>
</evidence>